<reference evidence="4 5" key="1">
    <citation type="submission" date="2019-12" db="EMBL/GenBank/DDBJ databases">
        <authorList>
            <person name="Reyes-Prieto M."/>
        </authorList>
    </citation>
    <scope>NUCLEOTIDE SEQUENCE [LARGE SCALE GENOMIC DNA]</scope>
    <source>
        <strain evidence="4">HF14-78462</strain>
    </source>
</reference>
<dbReference type="PANTHER" id="PTHR43877">
    <property type="entry name" value="AMINOALKYLPHOSPHONATE N-ACETYLTRANSFERASE-RELATED-RELATED"/>
    <property type="match status" value="1"/>
</dbReference>
<gene>
    <name evidence="4" type="ORF">STARVERO_01944</name>
</gene>
<dbReference type="PROSITE" id="PS51186">
    <property type="entry name" value="GNAT"/>
    <property type="match status" value="1"/>
</dbReference>
<keyword evidence="1" id="KW-0808">Transferase</keyword>
<evidence type="ECO:0000256" key="1">
    <source>
        <dbReference type="ARBA" id="ARBA00022679"/>
    </source>
</evidence>
<accession>A0A5S9NYZ5</accession>
<evidence type="ECO:0000313" key="4">
    <source>
        <dbReference type="EMBL" id="CAA0095923.1"/>
    </source>
</evidence>
<dbReference type="Proteomes" id="UP000433050">
    <property type="component" value="Unassembled WGS sequence"/>
</dbReference>
<proteinExistence type="predicted"/>
<dbReference type="RefSeq" id="WP_159598691.1">
    <property type="nucleotide sequence ID" value="NZ_CACSAS010000001.1"/>
</dbReference>
<evidence type="ECO:0000313" key="5">
    <source>
        <dbReference type="Proteomes" id="UP000433050"/>
    </source>
</evidence>
<evidence type="ECO:0000259" key="3">
    <source>
        <dbReference type="PROSITE" id="PS51186"/>
    </source>
</evidence>
<dbReference type="Pfam" id="PF00583">
    <property type="entry name" value="Acetyltransf_1"/>
    <property type="match status" value="1"/>
</dbReference>
<dbReference type="EMBL" id="CACSAS010000001">
    <property type="protein sequence ID" value="CAA0095923.1"/>
    <property type="molecule type" value="Genomic_DNA"/>
</dbReference>
<dbReference type="SUPFAM" id="SSF55729">
    <property type="entry name" value="Acyl-CoA N-acyltransferases (Nat)"/>
    <property type="match status" value="1"/>
</dbReference>
<dbReference type="InterPro" id="IPR000182">
    <property type="entry name" value="GNAT_dom"/>
</dbReference>
<dbReference type="GO" id="GO:0016747">
    <property type="term" value="F:acyltransferase activity, transferring groups other than amino-acyl groups"/>
    <property type="evidence" value="ECO:0007669"/>
    <property type="project" value="InterPro"/>
</dbReference>
<dbReference type="InterPro" id="IPR016181">
    <property type="entry name" value="Acyl_CoA_acyltransferase"/>
</dbReference>
<organism evidence="4 5">
    <name type="scientific">Starkeya nomas</name>
    <dbReference type="NCBI Taxonomy" id="2666134"/>
    <lineage>
        <taxon>Bacteria</taxon>
        <taxon>Pseudomonadati</taxon>
        <taxon>Pseudomonadota</taxon>
        <taxon>Alphaproteobacteria</taxon>
        <taxon>Hyphomicrobiales</taxon>
        <taxon>Xanthobacteraceae</taxon>
        <taxon>Starkeya</taxon>
    </lineage>
</organism>
<evidence type="ECO:0000256" key="2">
    <source>
        <dbReference type="ARBA" id="ARBA00023315"/>
    </source>
</evidence>
<dbReference type="CDD" id="cd04301">
    <property type="entry name" value="NAT_SF"/>
    <property type="match status" value="1"/>
</dbReference>
<feature type="domain" description="N-acetyltransferase" evidence="3">
    <location>
        <begin position="5"/>
        <end position="162"/>
    </location>
</feature>
<keyword evidence="5" id="KW-1185">Reference proteome</keyword>
<dbReference type="PANTHER" id="PTHR43877:SF1">
    <property type="entry name" value="ACETYLTRANSFERASE"/>
    <property type="match status" value="1"/>
</dbReference>
<dbReference type="Gene3D" id="3.40.630.30">
    <property type="match status" value="1"/>
</dbReference>
<protein>
    <recommendedName>
        <fullName evidence="3">N-acetyltransferase domain-containing protein</fullName>
    </recommendedName>
</protein>
<keyword evidence="2" id="KW-0012">Acyltransferase</keyword>
<name>A0A5S9NYZ5_9HYPH</name>
<sequence>MSADLVVRPAGPADLPAVLQLYRELDPDDALDLAEARAVFDRMARYPDYTLHVAEVDGEVLGTYTLLVVENLAHRGSRSAVIEAVAVAGAAQGRGIGRAMMGRALDLARAKGCYKAALSTRMSRERAHAFYESLGFERHGFSFYTELGEGGGSPLIDVMPGHDGGPGGTDVTERVS</sequence>
<dbReference type="AlphaFoldDB" id="A0A5S9NYZ5"/>
<dbReference type="InterPro" id="IPR050832">
    <property type="entry name" value="Bact_Acetyltransf"/>
</dbReference>